<organism evidence="2 3">
    <name type="scientific">Escherichia coli</name>
    <dbReference type="NCBI Taxonomy" id="562"/>
    <lineage>
        <taxon>Bacteria</taxon>
        <taxon>Pseudomonadati</taxon>
        <taxon>Pseudomonadota</taxon>
        <taxon>Gammaproteobacteria</taxon>
        <taxon>Enterobacterales</taxon>
        <taxon>Enterobacteriaceae</taxon>
        <taxon>Escherichia</taxon>
    </lineage>
</organism>
<feature type="chain" id="PRO_5024433325" evidence="1">
    <location>
        <begin position="27"/>
        <end position="318"/>
    </location>
</feature>
<feature type="signal peptide" evidence="1">
    <location>
        <begin position="1"/>
        <end position="26"/>
    </location>
</feature>
<evidence type="ECO:0000313" key="2">
    <source>
        <dbReference type="EMBL" id="MPU47742.1"/>
    </source>
</evidence>
<feature type="non-terminal residue" evidence="2">
    <location>
        <position position="318"/>
    </location>
</feature>
<reference evidence="2 3" key="1">
    <citation type="submission" date="2019-08" db="EMBL/GenBank/DDBJ databases">
        <title>Identification of Water Treatment Resistant and Multidrug Resistant Urinary Pathogenic Escherichia coli in Wastewater.</title>
        <authorList>
            <person name="Neumann N."/>
        </authorList>
    </citation>
    <scope>NUCLEOTIDE SEQUENCE [LARGE SCALE GENOMIC DNA]</scope>
    <source>
        <strain evidence="2 3">WU2356</strain>
    </source>
</reference>
<dbReference type="Gene3D" id="6.10.250.1980">
    <property type="match status" value="2"/>
</dbReference>
<comment type="caution">
    <text evidence="2">The sequence shown here is derived from an EMBL/GenBank/DDBJ whole genome shotgun (WGS) entry which is preliminary data.</text>
</comment>
<sequence>MSKKFTKTILSSAVAGLLLVSGGAMAEIVTHKISDKYYFQLNTENNHASIRDNSNKMVIGPFDVNTGKVTSVNMTEVMAKLKNAPKDPDGSIQSSFNKYQNELVYSIYVPQLSPDNIGRINEKEVESVKSLIEKSKNVITTKNADLYNSIVMNGGSANIALDLISRGDSSQSQIYADTAKKINDINEGKAVGTSFALDREGKITLNERESSGDRESVKNVVAGLVDDTTVSVAEDGSLTMDRSTSNTKRVNEALVDLDKSVKDRTTVGMNSDGSLTTAEGAAKTVAVSEGLVSLSGRTDRIDAAVGAIDGRVTRNTQS</sequence>
<accession>A0A5N8H944</accession>
<dbReference type="RefSeq" id="WP_152066116.1">
    <property type="nucleotide sequence ID" value="NZ_JARTZL010000262.1"/>
</dbReference>
<evidence type="ECO:0000313" key="3">
    <source>
        <dbReference type="Proteomes" id="UP000392867"/>
    </source>
</evidence>
<evidence type="ECO:0000256" key="1">
    <source>
        <dbReference type="SAM" id="SignalP"/>
    </source>
</evidence>
<protein>
    <submittedName>
        <fullName evidence="2">Uncharacterized protein</fullName>
    </submittedName>
</protein>
<keyword evidence="1" id="KW-0732">Signal</keyword>
<gene>
    <name evidence="2" type="ORF">FVB16_02470</name>
</gene>
<proteinExistence type="predicted"/>
<name>A0A5N8H944_ECOLX</name>
<dbReference type="Proteomes" id="UP000392867">
    <property type="component" value="Unassembled WGS sequence"/>
</dbReference>
<dbReference type="EMBL" id="VOTT01000012">
    <property type="protein sequence ID" value="MPU47742.1"/>
    <property type="molecule type" value="Genomic_DNA"/>
</dbReference>
<dbReference type="AlphaFoldDB" id="A0A5N8H944"/>